<dbReference type="EMBL" id="JABAFA010000008">
    <property type="protein sequence ID" value="NMD98658.1"/>
    <property type="molecule type" value="Genomic_DNA"/>
</dbReference>
<dbReference type="PANTHER" id="PTHR43836">
    <property type="entry name" value="CATECHOL O-METHYLTRANSFERASE 1-RELATED"/>
    <property type="match status" value="1"/>
</dbReference>
<dbReference type="Proteomes" id="UP000543804">
    <property type="component" value="Unassembled WGS sequence"/>
</dbReference>
<dbReference type="InterPro" id="IPR029063">
    <property type="entry name" value="SAM-dependent_MTases_sf"/>
</dbReference>
<dbReference type="GO" id="GO:0016300">
    <property type="term" value="F:tRNA (uridine) methyltransferase activity"/>
    <property type="evidence" value="ECO:0007669"/>
    <property type="project" value="UniProtKB-UniRule"/>
</dbReference>
<evidence type="ECO:0000256" key="4">
    <source>
        <dbReference type="HAMAP-Rule" id="MF_02217"/>
    </source>
</evidence>
<proteinExistence type="inferred from homology"/>
<accession>A0A848B645</accession>
<keyword evidence="6" id="KW-1185">Reference proteome</keyword>
<keyword evidence="4" id="KW-0479">Metal-binding</keyword>
<dbReference type="Gene3D" id="3.40.50.150">
    <property type="entry name" value="Vaccinia Virus protein VP39"/>
    <property type="match status" value="1"/>
</dbReference>
<feature type="binding site" evidence="4">
    <location>
        <begin position="99"/>
        <end position="100"/>
    </location>
    <ligand>
        <name>S-adenosyl-L-methionine</name>
        <dbReference type="ChEBI" id="CHEBI:59789"/>
    </ligand>
</feature>
<dbReference type="CDD" id="cd02440">
    <property type="entry name" value="AdoMet_MTases"/>
    <property type="match status" value="1"/>
</dbReference>
<feature type="binding site" evidence="4">
    <location>
        <position position="121"/>
    </location>
    <ligand>
        <name>S-adenosyl-L-methionine</name>
        <dbReference type="ChEBI" id="CHEBI:59789"/>
    </ligand>
</feature>
<evidence type="ECO:0000313" key="5">
    <source>
        <dbReference type="EMBL" id="NMD98658.1"/>
    </source>
</evidence>
<comment type="subunit">
    <text evidence="4">Homodimer.</text>
</comment>
<sequence length="206" mass="23290">MTEAAEILQEMEQYAAAHRVPIINAGGRRVFVELIEQYRPKRILEIGTAIGYSALLTLSHTRPDAQLTSLELSEERWRTAQAFLTRCACAARVQLLQGDAEELLEALTMQQAQPFDFVFIDAAKGQYPVYFSKVQPLLAPGGVILADNVLFRGYVQSDAKPPRRYRTIVKRLRTYLQLVQAPPFQTEIFAKGDGLALSRRIYEEET</sequence>
<keyword evidence="4" id="KW-0819">tRNA processing</keyword>
<feature type="binding site" evidence="4">
    <location>
        <position position="147"/>
    </location>
    <ligand>
        <name>Mg(2+)</name>
        <dbReference type="ChEBI" id="CHEBI:18420"/>
    </ligand>
</feature>
<dbReference type="SUPFAM" id="SSF53335">
    <property type="entry name" value="S-adenosyl-L-methionine-dependent methyltransferases"/>
    <property type="match status" value="1"/>
</dbReference>
<comment type="caution">
    <text evidence="5">The sequence shown here is derived from an EMBL/GenBank/DDBJ whole genome shotgun (WGS) entry which is preliminary data.</text>
</comment>
<comment type="function">
    <text evidence="4">Catalyzes the methylation of 5-hydroxyuridine (ho5U) to form 5-methoxyuridine (mo5U) at position 34 in tRNAs.</text>
</comment>
<keyword evidence="3 4" id="KW-0949">S-adenosyl-L-methionine</keyword>
<feature type="binding site" evidence="4">
    <location>
        <position position="71"/>
    </location>
    <ligand>
        <name>S-adenosyl-L-methionine</name>
        <dbReference type="ChEBI" id="CHEBI:59789"/>
    </ligand>
</feature>
<dbReference type="RefSeq" id="WP_170077271.1">
    <property type="nucleotide sequence ID" value="NZ_JABAFA010000008.1"/>
</dbReference>
<dbReference type="GO" id="GO:0008171">
    <property type="term" value="F:O-methyltransferase activity"/>
    <property type="evidence" value="ECO:0007669"/>
    <property type="project" value="InterPro"/>
</dbReference>
<keyword evidence="4" id="KW-0460">Magnesium</keyword>
<keyword evidence="1 4" id="KW-0489">Methyltransferase</keyword>
<evidence type="ECO:0000256" key="1">
    <source>
        <dbReference type="ARBA" id="ARBA00022603"/>
    </source>
</evidence>
<evidence type="ECO:0000313" key="6">
    <source>
        <dbReference type="Proteomes" id="UP000543804"/>
    </source>
</evidence>
<evidence type="ECO:0000256" key="3">
    <source>
        <dbReference type="ARBA" id="ARBA00022691"/>
    </source>
</evidence>
<name>A0A848B645_9FIRM</name>
<comment type="catalytic activity">
    <reaction evidence="4">
        <text>5-hydroxyuridine(34) in tRNA + S-adenosyl-L-methionine = 5-methoxyuridine(34) in tRNA + S-adenosyl-L-homocysteine + H(+)</text>
        <dbReference type="Rhea" id="RHEA:60524"/>
        <dbReference type="Rhea" id="RHEA-COMP:13381"/>
        <dbReference type="Rhea" id="RHEA-COMP:15591"/>
        <dbReference type="ChEBI" id="CHEBI:15378"/>
        <dbReference type="ChEBI" id="CHEBI:57856"/>
        <dbReference type="ChEBI" id="CHEBI:59789"/>
        <dbReference type="ChEBI" id="CHEBI:136877"/>
        <dbReference type="ChEBI" id="CHEBI:143860"/>
    </reaction>
</comment>
<dbReference type="InterPro" id="IPR002935">
    <property type="entry name" value="SAM_O-MeTrfase"/>
</dbReference>
<gene>
    <name evidence="4" type="primary">trmR</name>
    <name evidence="5" type="ORF">HF878_04055</name>
</gene>
<feature type="binding site" evidence="4">
    <location>
        <position position="121"/>
    </location>
    <ligand>
        <name>Mg(2+)</name>
        <dbReference type="ChEBI" id="CHEBI:18420"/>
    </ligand>
</feature>
<dbReference type="HAMAP" id="MF_02217">
    <property type="entry name" value="TrmR_methyltr"/>
    <property type="match status" value="1"/>
</dbReference>
<protein>
    <recommendedName>
        <fullName evidence="4">tRNA 5-hydroxyuridine methyltransferase</fullName>
        <ecNumber evidence="4">2.1.1.-</ecNumber>
    </recommendedName>
    <alternativeName>
        <fullName evidence="4">ho5U methyltransferase</fullName>
    </alternativeName>
</protein>
<dbReference type="Pfam" id="PF01596">
    <property type="entry name" value="Methyltransf_3"/>
    <property type="match status" value="1"/>
</dbReference>
<feature type="binding site" evidence="4">
    <location>
        <position position="23"/>
    </location>
    <ligand>
        <name>S-adenosyl-L-methionine</name>
        <dbReference type="ChEBI" id="CHEBI:59789"/>
    </ligand>
</feature>
<feature type="binding site" evidence="4">
    <location>
        <position position="53"/>
    </location>
    <ligand>
        <name>S-adenosyl-L-methionine</name>
        <dbReference type="ChEBI" id="CHEBI:59789"/>
    </ligand>
</feature>
<dbReference type="InterPro" id="IPR043675">
    <property type="entry name" value="TrmR_methyltr"/>
</dbReference>
<feature type="binding site" evidence="4">
    <location>
        <position position="148"/>
    </location>
    <ligand>
        <name>Mg(2+)</name>
        <dbReference type="ChEBI" id="CHEBI:18420"/>
    </ligand>
</feature>
<dbReference type="GO" id="GO:0000287">
    <property type="term" value="F:magnesium ion binding"/>
    <property type="evidence" value="ECO:0007669"/>
    <property type="project" value="UniProtKB-UniRule"/>
</dbReference>
<dbReference type="GO" id="GO:0030488">
    <property type="term" value="P:tRNA methylation"/>
    <property type="evidence" value="ECO:0007669"/>
    <property type="project" value="UniProtKB-UniRule"/>
</dbReference>
<dbReference type="AlphaFoldDB" id="A0A848B645"/>
<dbReference type="EC" id="2.1.1.-" evidence="4"/>
<comment type="similarity">
    <text evidence="4">Belongs to the class I-like SAM-binding methyltransferase superfamily. Cation-dependent O-methyltransferase family.</text>
</comment>
<organism evidence="5 6">
    <name type="scientific">Selenomonas bovis</name>
    <dbReference type="NCBI Taxonomy" id="416586"/>
    <lineage>
        <taxon>Bacteria</taxon>
        <taxon>Bacillati</taxon>
        <taxon>Bacillota</taxon>
        <taxon>Negativicutes</taxon>
        <taxon>Selenomonadales</taxon>
        <taxon>Selenomonadaceae</taxon>
        <taxon>Selenomonas</taxon>
    </lineage>
</organism>
<keyword evidence="2 4" id="KW-0808">Transferase</keyword>
<dbReference type="PANTHER" id="PTHR43836:SF2">
    <property type="entry name" value="CATECHOL O-METHYLTRANSFERASE 1-RELATED"/>
    <property type="match status" value="1"/>
</dbReference>
<dbReference type="PROSITE" id="PS51682">
    <property type="entry name" value="SAM_OMT_I"/>
    <property type="match status" value="1"/>
</dbReference>
<evidence type="ECO:0000256" key="2">
    <source>
        <dbReference type="ARBA" id="ARBA00022679"/>
    </source>
</evidence>
<reference evidence="5 6" key="1">
    <citation type="submission" date="2020-04" db="EMBL/GenBank/DDBJ databases">
        <authorList>
            <person name="Hitch T.C.A."/>
            <person name="Wylensek D."/>
            <person name="Clavel T."/>
        </authorList>
    </citation>
    <scope>NUCLEOTIDE SEQUENCE [LARGE SCALE GENOMIC DNA]</scope>
    <source>
        <strain evidence="5 6">PG-130-P53-12</strain>
    </source>
</reference>